<dbReference type="InterPro" id="IPR046639">
    <property type="entry name" value="DUF6751"/>
</dbReference>
<reference evidence="1 2" key="1">
    <citation type="submission" date="2020-01" db="EMBL/GenBank/DDBJ databases">
        <title>Genome sequence of a 1,3-propanediol producer, Clostridium butyricum S3.</title>
        <authorList>
            <person name="Zhou J."/>
        </authorList>
    </citation>
    <scope>NUCLEOTIDE SEQUENCE [LARGE SCALE GENOMIC DNA]</scope>
    <source>
        <strain evidence="1 2">S3</strain>
    </source>
</reference>
<dbReference type="Pfam" id="PF20536">
    <property type="entry name" value="DUF6751"/>
    <property type="match status" value="1"/>
</dbReference>
<gene>
    <name evidence="1" type="ORF">GND98_016250</name>
</gene>
<name>A0A6L9ERU3_CLOBU</name>
<comment type="caution">
    <text evidence="1">The sequence shown here is derived from an EMBL/GenBank/DDBJ whole genome shotgun (WGS) entry which is preliminary data.</text>
</comment>
<dbReference type="AlphaFoldDB" id="A0A6L9ERU3"/>
<accession>A0A6L9ERU3</accession>
<evidence type="ECO:0000313" key="1">
    <source>
        <dbReference type="EMBL" id="NAS19366.1"/>
    </source>
</evidence>
<dbReference type="RefSeq" id="WP_156212529.1">
    <property type="nucleotide sequence ID" value="NZ_CP053374.1"/>
</dbReference>
<proteinExistence type="predicted"/>
<dbReference type="EMBL" id="WOFV02000069">
    <property type="protein sequence ID" value="NAS19366.1"/>
    <property type="molecule type" value="Genomic_DNA"/>
</dbReference>
<dbReference type="Proteomes" id="UP000474042">
    <property type="component" value="Unassembled WGS sequence"/>
</dbReference>
<organism evidence="1 2">
    <name type="scientific">Clostridium butyricum</name>
    <dbReference type="NCBI Taxonomy" id="1492"/>
    <lineage>
        <taxon>Bacteria</taxon>
        <taxon>Bacillati</taxon>
        <taxon>Bacillota</taxon>
        <taxon>Clostridia</taxon>
        <taxon>Eubacteriales</taxon>
        <taxon>Clostridiaceae</taxon>
        <taxon>Clostridium</taxon>
    </lineage>
</organism>
<protein>
    <submittedName>
        <fullName evidence="1">Uncharacterized protein</fullName>
    </submittedName>
</protein>
<evidence type="ECO:0000313" key="2">
    <source>
        <dbReference type="Proteomes" id="UP000474042"/>
    </source>
</evidence>
<sequence>MVLFPNADVTIYHLDKKTQTYSRINLKNVNWSGKRTATVSDKGVNVAYTVIISAEIGDYKVHTGDKVIRDNIALDITKLSDLSTYEVVTVIGTQESDLFHSINIECK</sequence>